<dbReference type="InterPro" id="IPR036388">
    <property type="entry name" value="WH-like_DNA-bd_sf"/>
</dbReference>
<dbReference type="Gene3D" id="1.10.10.10">
    <property type="entry name" value="Winged helix-like DNA-binding domain superfamily/Winged helix DNA-binding domain"/>
    <property type="match status" value="1"/>
</dbReference>
<evidence type="ECO:0000313" key="1">
    <source>
        <dbReference type="EMBL" id="MCO6044721.1"/>
    </source>
</evidence>
<keyword evidence="2" id="KW-1185">Reference proteome</keyword>
<dbReference type="InterPro" id="IPR036390">
    <property type="entry name" value="WH_DNA-bd_sf"/>
</dbReference>
<name>A0A9X2FFG0_9BACT</name>
<accession>A0A9X2FFG0</accession>
<proteinExistence type="predicted"/>
<dbReference type="EMBL" id="JAMXLR010000038">
    <property type="protein sequence ID" value="MCO6044721.1"/>
    <property type="molecule type" value="Genomic_DNA"/>
</dbReference>
<comment type="caution">
    <text evidence="1">The sequence shown here is derived from an EMBL/GenBank/DDBJ whole genome shotgun (WGS) entry which is preliminary data.</text>
</comment>
<dbReference type="AlphaFoldDB" id="A0A9X2FFG0"/>
<reference evidence="1" key="1">
    <citation type="submission" date="2022-06" db="EMBL/GenBank/DDBJ databases">
        <title>Aeoliella straminimaris, a novel planctomycete from sediments.</title>
        <authorList>
            <person name="Vitorino I.R."/>
            <person name="Lage O.M."/>
        </authorList>
    </citation>
    <scope>NUCLEOTIDE SEQUENCE</scope>
    <source>
        <strain evidence="1">ICT_H6.2</strain>
    </source>
</reference>
<dbReference type="Proteomes" id="UP001155241">
    <property type="component" value="Unassembled WGS sequence"/>
</dbReference>
<dbReference type="SUPFAM" id="SSF46785">
    <property type="entry name" value="Winged helix' DNA-binding domain"/>
    <property type="match status" value="1"/>
</dbReference>
<dbReference type="GO" id="GO:0006355">
    <property type="term" value="P:regulation of DNA-templated transcription"/>
    <property type="evidence" value="ECO:0007669"/>
    <property type="project" value="UniProtKB-ARBA"/>
</dbReference>
<organism evidence="1 2">
    <name type="scientific">Aeoliella straminimaris</name>
    <dbReference type="NCBI Taxonomy" id="2954799"/>
    <lineage>
        <taxon>Bacteria</taxon>
        <taxon>Pseudomonadati</taxon>
        <taxon>Planctomycetota</taxon>
        <taxon>Planctomycetia</taxon>
        <taxon>Pirellulales</taxon>
        <taxon>Lacipirellulaceae</taxon>
        <taxon>Aeoliella</taxon>
    </lineage>
</organism>
<evidence type="ECO:0000313" key="2">
    <source>
        <dbReference type="Proteomes" id="UP001155241"/>
    </source>
</evidence>
<dbReference type="RefSeq" id="WP_252852837.1">
    <property type="nucleotide sequence ID" value="NZ_JAMXLR010000038.1"/>
</dbReference>
<sequence length="215" mass="23801">MIPTVTDSDEALLNLLRKQGGMGISQLVDELGVTATAVRQRLARLMEDELICREEVVRTGRGRPSHCYQLTEKGRRSGGNNYADLVDVLWAEIRAIDDPEIRVGLLRRIAKQLAERAGELPGGSLEEKMHRLAEMMKQRHIPFEVDESGELPVLTAVACPYPELVEHDKSICAMERMLFSEVLGETMRISGCRPLGDACCSFEPSSASKLPVGEP</sequence>
<gene>
    <name evidence="1" type="ORF">NG895_12460</name>
</gene>
<dbReference type="CDD" id="cd00090">
    <property type="entry name" value="HTH_ARSR"/>
    <property type="match status" value="1"/>
</dbReference>
<protein>
    <submittedName>
        <fullName evidence="1">Winged helix-turn-helix transcriptional regulator</fullName>
    </submittedName>
</protein>
<dbReference type="Pfam" id="PF13412">
    <property type="entry name" value="HTH_24"/>
    <property type="match status" value="1"/>
</dbReference>
<dbReference type="InterPro" id="IPR011991">
    <property type="entry name" value="ArsR-like_HTH"/>
</dbReference>